<evidence type="ECO:0000256" key="1">
    <source>
        <dbReference type="SAM" id="MobiDB-lite"/>
    </source>
</evidence>
<evidence type="ECO:0000313" key="2">
    <source>
        <dbReference type="EMBL" id="NII04831.1"/>
    </source>
</evidence>
<dbReference type="EMBL" id="JAARLZ010000001">
    <property type="protein sequence ID" value="NII04831.1"/>
    <property type="molecule type" value="Genomic_DNA"/>
</dbReference>
<dbReference type="AlphaFoldDB" id="A0A7X5U6Q7"/>
<name>A0A7X5U6Q7_9GAMM</name>
<gene>
    <name evidence="2" type="ORF">HBF25_00365</name>
</gene>
<keyword evidence="3" id="KW-1185">Reference proteome</keyword>
<reference evidence="2 3" key="1">
    <citation type="submission" date="2020-03" db="EMBL/GenBank/DDBJ databases">
        <authorList>
            <person name="Lai Q."/>
        </authorList>
    </citation>
    <scope>NUCLEOTIDE SEQUENCE [LARGE SCALE GENOMIC DNA]</scope>
    <source>
        <strain evidence="2 3">CCUG 25036</strain>
    </source>
</reference>
<proteinExistence type="predicted"/>
<organism evidence="2 3">
    <name type="scientific">Luteibacter anthropi</name>
    <dbReference type="NCBI Taxonomy" id="564369"/>
    <lineage>
        <taxon>Bacteria</taxon>
        <taxon>Pseudomonadati</taxon>
        <taxon>Pseudomonadota</taxon>
        <taxon>Gammaproteobacteria</taxon>
        <taxon>Lysobacterales</taxon>
        <taxon>Rhodanobacteraceae</taxon>
        <taxon>Luteibacter</taxon>
    </lineage>
</organism>
<accession>A0A7X5U6Q7</accession>
<comment type="caution">
    <text evidence="2">The sequence shown here is derived from an EMBL/GenBank/DDBJ whole genome shotgun (WGS) entry which is preliminary data.</text>
</comment>
<sequence length="54" mass="6149">MHGLVGLREAPCVEHDVGRYLLDDRLPPLRTTECELETDNRTTTMPAVGRDELR</sequence>
<evidence type="ECO:0000313" key="3">
    <source>
        <dbReference type="Proteomes" id="UP000490980"/>
    </source>
</evidence>
<protein>
    <submittedName>
        <fullName evidence="2">Uncharacterized protein</fullName>
    </submittedName>
</protein>
<dbReference type="Proteomes" id="UP000490980">
    <property type="component" value="Unassembled WGS sequence"/>
</dbReference>
<feature type="region of interest" description="Disordered" evidence="1">
    <location>
        <begin position="33"/>
        <end position="54"/>
    </location>
</feature>